<dbReference type="AlphaFoldDB" id="A0A7W7WXM7"/>
<dbReference type="GO" id="GO:0017057">
    <property type="term" value="F:6-phosphogluconolactonase activity"/>
    <property type="evidence" value="ECO:0007669"/>
    <property type="project" value="UniProtKB-EC"/>
</dbReference>
<reference evidence="3 4" key="1">
    <citation type="submission" date="2020-08" db="EMBL/GenBank/DDBJ databases">
        <title>Sequencing the genomes of 1000 actinobacteria strains.</title>
        <authorList>
            <person name="Klenk H.-P."/>
        </authorList>
    </citation>
    <scope>NUCLEOTIDE SEQUENCE [LARGE SCALE GENOMIC DNA]</scope>
    <source>
        <strain evidence="3 4">DSM 45084</strain>
    </source>
</reference>
<evidence type="ECO:0000313" key="3">
    <source>
        <dbReference type="EMBL" id="MBB4967535.1"/>
    </source>
</evidence>
<gene>
    <name evidence="3" type="ORF">F4559_004894</name>
</gene>
<evidence type="ECO:0000256" key="2">
    <source>
        <dbReference type="SAM" id="MobiDB-lite"/>
    </source>
</evidence>
<dbReference type="Proteomes" id="UP000542674">
    <property type="component" value="Unassembled WGS sequence"/>
</dbReference>
<feature type="region of interest" description="Disordered" evidence="2">
    <location>
        <begin position="123"/>
        <end position="152"/>
    </location>
</feature>
<comment type="similarity">
    <text evidence="1">Belongs to the cycloisomerase 2 family.</text>
</comment>
<dbReference type="PANTHER" id="PTHR30344">
    <property type="entry name" value="6-PHOSPHOGLUCONOLACTONASE-RELATED"/>
    <property type="match status" value="1"/>
</dbReference>
<dbReference type="SUPFAM" id="SSF51004">
    <property type="entry name" value="C-terminal (heme d1) domain of cytochrome cd1-nitrite reductase"/>
    <property type="match status" value="1"/>
</dbReference>
<evidence type="ECO:0000313" key="4">
    <source>
        <dbReference type="Proteomes" id="UP000542674"/>
    </source>
</evidence>
<dbReference type="GO" id="GO:0005829">
    <property type="term" value="C:cytosol"/>
    <property type="evidence" value="ECO:0007669"/>
    <property type="project" value="TreeGrafter"/>
</dbReference>
<dbReference type="InterPro" id="IPR015943">
    <property type="entry name" value="WD40/YVTN_repeat-like_dom_sf"/>
</dbReference>
<dbReference type="Pfam" id="PF10282">
    <property type="entry name" value="Lactonase"/>
    <property type="match status" value="1"/>
</dbReference>
<accession>A0A7W7WXM7</accession>
<dbReference type="RefSeq" id="WP_246445325.1">
    <property type="nucleotide sequence ID" value="NZ_BAABAI010000007.1"/>
</dbReference>
<dbReference type="InterPro" id="IPR011048">
    <property type="entry name" value="Haem_d1_sf"/>
</dbReference>
<comment type="caution">
    <text evidence="3">The sequence shown here is derived from an EMBL/GenBank/DDBJ whole genome shotgun (WGS) entry which is preliminary data.</text>
</comment>
<keyword evidence="3" id="KW-0378">Hydrolase</keyword>
<name>A0A7W7WXM7_9PSEU</name>
<dbReference type="InterPro" id="IPR050282">
    <property type="entry name" value="Cycloisomerase_2"/>
</dbReference>
<evidence type="ECO:0000256" key="1">
    <source>
        <dbReference type="ARBA" id="ARBA00005564"/>
    </source>
</evidence>
<sequence length="348" mass="36303">MTEGVAQAQAEYRVYLGTYTTWSGGGKGIGIGVADRTTGRVRSTGVISNVANPSFVVVEGNRLYAVNESPQGAVTAVSLDGATPRVLNTKPTGGGDPCHLVVFQGHVISANYSSGSVSVNPIKADGSLGDRTDHVRHQGSGPDQSRQAGPHAHQVVVDPRREYVLAVDLGTDSVYTYRLAGGKLTPVSTARVQPGAGPRHLAFHPNGQYAYIANELDSTLVVASYANGVLTPLAKLPTVPSGTPANPRNYPAEVLVSADGRFVYVSNRGHDSIAVFSVEGDTVKLLETTPVGGKFPRHLALDASGKLLFASNQNSNTVTTFTVDQGSGRVKLASTFTAPIPVCVALKG</sequence>
<dbReference type="EMBL" id="JACHJS010000001">
    <property type="protein sequence ID" value="MBB4967535.1"/>
    <property type="molecule type" value="Genomic_DNA"/>
</dbReference>
<dbReference type="PANTHER" id="PTHR30344:SF1">
    <property type="entry name" value="6-PHOSPHOGLUCONOLACTONASE"/>
    <property type="match status" value="1"/>
</dbReference>
<dbReference type="EC" id="3.1.1.31" evidence="3"/>
<keyword evidence="4" id="KW-1185">Reference proteome</keyword>
<protein>
    <submittedName>
        <fullName evidence="3">6-phosphogluconolactonase</fullName>
        <ecNumber evidence="3">3.1.1.31</ecNumber>
    </submittedName>
</protein>
<proteinExistence type="inferred from homology"/>
<dbReference type="Gene3D" id="2.130.10.10">
    <property type="entry name" value="YVTN repeat-like/Quinoprotein amine dehydrogenase"/>
    <property type="match status" value="1"/>
</dbReference>
<dbReference type="InterPro" id="IPR019405">
    <property type="entry name" value="Lactonase_7-beta_prop"/>
</dbReference>
<organism evidence="3 4">
    <name type="scientific">Saccharothrix violaceirubra</name>
    <dbReference type="NCBI Taxonomy" id="413306"/>
    <lineage>
        <taxon>Bacteria</taxon>
        <taxon>Bacillati</taxon>
        <taxon>Actinomycetota</taxon>
        <taxon>Actinomycetes</taxon>
        <taxon>Pseudonocardiales</taxon>
        <taxon>Pseudonocardiaceae</taxon>
        <taxon>Saccharothrix</taxon>
    </lineage>
</organism>